<proteinExistence type="predicted"/>
<sequence>MKCPSCLSADLISATRDLPYRYRNEETLITNITGDFCPICGEVVLSQAESERISHIMLKTNQRIALSSSDK</sequence>
<dbReference type="Proteomes" id="UP000565262">
    <property type="component" value="Unassembled WGS sequence"/>
</dbReference>
<evidence type="ECO:0000313" key="2">
    <source>
        <dbReference type="Proteomes" id="UP000565262"/>
    </source>
</evidence>
<dbReference type="CDD" id="cd12870">
    <property type="entry name" value="MqsA"/>
    <property type="match status" value="1"/>
</dbReference>
<reference evidence="1 2" key="1">
    <citation type="submission" date="2020-08" db="EMBL/GenBank/DDBJ databases">
        <title>Oceanospirillum sp. nov. isolated from marine sediment.</title>
        <authorList>
            <person name="Ji X."/>
        </authorList>
    </citation>
    <scope>NUCLEOTIDE SEQUENCE [LARGE SCALE GENOMIC DNA]</scope>
    <source>
        <strain evidence="1 2">D5</strain>
    </source>
</reference>
<dbReference type="Pfam" id="PF15731">
    <property type="entry name" value="MqsA_antitoxin"/>
    <property type="match status" value="1"/>
</dbReference>
<dbReference type="EMBL" id="JACJFM010000012">
    <property type="protein sequence ID" value="MBB1487149.1"/>
    <property type="molecule type" value="Genomic_DNA"/>
</dbReference>
<accession>A0A839IRN1</accession>
<dbReference type="AlphaFoldDB" id="A0A839IRN1"/>
<dbReference type="Gene3D" id="3.10.20.860">
    <property type="match status" value="1"/>
</dbReference>
<dbReference type="NCBIfam" id="TIGR03831">
    <property type="entry name" value="YgiT_finger"/>
    <property type="match status" value="1"/>
</dbReference>
<dbReference type="InterPro" id="IPR032758">
    <property type="entry name" value="MqsA/HigA-2"/>
</dbReference>
<name>A0A839IRN1_9GAMM</name>
<organism evidence="1 2">
    <name type="scientific">Oceanospirillum sediminis</name>
    <dbReference type="NCBI Taxonomy" id="2760088"/>
    <lineage>
        <taxon>Bacteria</taxon>
        <taxon>Pseudomonadati</taxon>
        <taxon>Pseudomonadota</taxon>
        <taxon>Gammaproteobacteria</taxon>
        <taxon>Oceanospirillales</taxon>
        <taxon>Oceanospirillaceae</taxon>
        <taxon>Oceanospirillum</taxon>
    </lineage>
</organism>
<dbReference type="RefSeq" id="WP_182808933.1">
    <property type="nucleotide sequence ID" value="NZ_JACJFM010000012.1"/>
</dbReference>
<evidence type="ECO:0000313" key="1">
    <source>
        <dbReference type="EMBL" id="MBB1487149.1"/>
    </source>
</evidence>
<gene>
    <name evidence="1" type="ORF">H4O21_11055</name>
</gene>
<dbReference type="InterPro" id="IPR022453">
    <property type="entry name" value="Znf_MqsA-type"/>
</dbReference>
<comment type="caution">
    <text evidence="1">The sequence shown here is derived from an EMBL/GenBank/DDBJ whole genome shotgun (WGS) entry which is preliminary data.</text>
</comment>
<protein>
    <submittedName>
        <fullName evidence="1">Type II toxin-antitoxin system MqsA family antitoxin</fullName>
    </submittedName>
</protein>
<keyword evidence="2" id="KW-1185">Reference proteome</keyword>